<reference evidence="3" key="1">
    <citation type="submission" date="2025-08" db="UniProtKB">
        <authorList>
            <consortium name="RefSeq"/>
        </authorList>
    </citation>
    <scope>IDENTIFICATION</scope>
    <source>
        <tissue evidence="3">Whole body</tissue>
    </source>
</reference>
<gene>
    <name evidence="3" type="primary">LOC113464527</name>
</gene>
<dbReference type="GeneID" id="113464527"/>
<keyword evidence="2" id="KW-1185">Reference proteome</keyword>
<feature type="compositionally biased region" description="Low complexity" evidence="1">
    <location>
        <begin position="118"/>
        <end position="136"/>
    </location>
</feature>
<proteinExistence type="predicted"/>
<feature type="compositionally biased region" description="Pro residues" evidence="1">
    <location>
        <begin position="18"/>
        <end position="30"/>
    </location>
</feature>
<feature type="compositionally biased region" description="Polar residues" evidence="1">
    <location>
        <begin position="138"/>
        <end position="152"/>
    </location>
</feature>
<evidence type="ECO:0000256" key="1">
    <source>
        <dbReference type="SAM" id="MobiDB-lite"/>
    </source>
</evidence>
<accession>A0AAJ7S340</accession>
<feature type="compositionally biased region" description="Low complexity" evidence="1">
    <location>
        <begin position="81"/>
        <end position="95"/>
    </location>
</feature>
<dbReference type="AlphaFoldDB" id="A0AAJ7S340"/>
<feature type="non-terminal residue" evidence="3">
    <location>
        <position position="152"/>
    </location>
</feature>
<name>A0AAJ7S340_9HYME</name>
<feature type="region of interest" description="Disordered" evidence="1">
    <location>
        <begin position="1"/>
        <end position="152"/>
    </location>
</feature>
<evidence type="ECO:0000313" key="2">
    <source>
        <dbReference type="Proteomes" id="UP000694925"/>
    </source>
</evidence>
<evidence type="ECO:0000313" key="3">
    <source>
        <dbReference type="RefSeq" id="XP_026670543.1"/>
    </source>
</evidence>
<organism evidence="2 3">
    <name type="scientific">Ceratina calcarata</name>
    <dbReference type="NCBI Taxonomy" id="156304"/>
    <lineage>
        <taxon>Eukaryota</taxon>
        <taxon>Metazoa</taxon>
        <taxon>Ecdysozoa</taxon>
        <taxon>Arthropoda</taxon>
        <taxon>Hexapoda</taxon>
        <taxon>Insecta</taxon>
        <taxon>Pterygota</taxon>
        <taxon>Neoptera</taxon>
        <taxon>Endopterygota</taxon>
        <taxon>Hymenoptera</taxon>
        <taxon>Apocrita</taxon>
        <taxon>Aculeata</taxon>
        <taxon>Apoidea</taxon>
        <taxon>Anthophila</taxon>
        <taxon>Apidae</taxon>
        <taxon>Ceratina</taxon>
        <taxon>Zadontomerus</taxon>
    </lineage>
</organism>
<sequence length="152" mass="16992">NQARITRRPFNINYSPAYPYPYHPGPPPGVYPGNRQPANDEPAATGQDGSSRVVDDQNQGQSTLGYGYDSPQFNYRPPYPDGFYPGYPGFYPRPFNDTNPVDPRNGSGPYPFGPPFYDPKFGPYFPYQQPYPNFPGKSGQNGNQEQADAQQN</sequence>
<feature type="non-terminal residue" evidence="3">
    <location>
        <position position="1"/>
    </location>
</feature>
<dbReference type="RefSeq" id="XP_026670543.1">
    <property type="nucleotide sequence ID" value="XM_026814742.1"/>
</dbReference>
<dbReference type="KEGG" id="ccal:113464527"/>
<protein>
    <submittedName>
        <fullName evidence="3">Programmed cell death 6-interacting protein-like</fullName>
    </submittedName>
</protein>
<dbReference type="Proteomes" id="UP000694925">
    <property type="component" value="Unplaced"/>
</dbReference>